<proteinExistence type="predicted"/>
<protein>
    <submittedName>
        <fullName evidence="1">Uncharacterized protein</fullName>
    </submittedName>
</protein>
<dbReference type="Proteomes" id="UP000542742">
    <property type="component" value="Unassembled WGS sequence"/>
</dbReference>
<reference evidence="1 2" key="1">
    <citation type="submission" date="2020-08" db="EMBL/GenBank/DDBJ databases">
        <title>Sequencing the genomes of 1000 actinobacteria strains.</title>
        <authorList>
            <person name="Klenk H.-P."/>
        </authorList>
    </citation>
    <scope>NUCLEOTIDE SEQUENCE [LARGE SCALE GENOMIC DNA]</scope>
    <source>
        <strain evidence="1 2">DSM 45518</strain>
    </source>
</reference>
<gene>
    <name evidence="1" type="ORF">BKA14_004774</name>
</gene>
<dbReference type="EMBL" id="JACHMF010000001">
    <property type="protein sequence ID" value="MBB4694626.1"/>
    <property type="molecule type" value="Genomic_DNA"/>
</dbReference>
<keyword evidence="2" id="KW-1185">Reference proteome</keyword>
<dbReference type="AlphaFoldDB" id="A0A7W7CX43"/>
<accession>A0A7W7CX43</accession>
<sequence>MCPVNQVAERAFPEAAGRPVGIAPHLGADHKPELGFDVTITAGREGYLDLGTDEGSWEWEPESYVQITFGLDNAADARWAVTNVLTVVRRVLDTGREDAAFDFNGDILLFSRQAGRLVKHRRDSWWERYSAGDQVIPG</sequence>
<evidence type="ECO:0000313" key="2">
    <source>
        <dbReference type="Proteomes" id="UP000542742"/>
    </source>
</evidence>
<name>A0A7W7CX43_9ACTN</name>
<comment type="caution">
    <text evidence="1">The sequence shown here is derived from an EMBL/GenBank/DDBJ whole genome shotgun (WGS) entry which is preliminary data.</text>
</comment>
<dbReference type="NCBIfam" id="NF040657">
    <property type="entry name" value="immun_SitI3"/>
    <property type="match status" value="1"/>
</dbReference>
<organism evidence="1 2">
    <name type="scientific">Paractinoplanes abujensis</name>
    <dbReference type="NCBI Taxonomy" id="882441"/>
    <lineage>
        <taxon>Bacteria</taxon>
        <taxon>Bacillati</taxon>
        <taxon>Actinomycetota</taxon>
        <taxon>Actinomycetes</taxon>
        <taxon>Micromonosporales</taxon>
        <taxon>Micromonosporaceae</taxon>
        <taxon>Paractinoplanes</taxon>
    </lineage>
</organism>
<evidence type="ECO:0000313" key="1">
    <source>
        <dbReference type="EMBL" id="MBB4694626.1"/>
    </source>
</evidence>
<dbReference type="InterPro" id="IPR049799">
    <property type="entry name" value="SitI3-like"/>
</dbReference>
<dbReference type="RefSeq" id="WP_184953086.1">
    <property type="nucleotide sequence ID" value="NZ_BOMC01000037.1"/>
</dbReference>